<reference evidence="7" key="3">
    <citation type="submission" date="2023-05" db="EMBL/GenBank/DDBJ databases">
        <authorList>
            <person name="Smith C.H."/>
        </authorList>
    </citation>
    <scope>NUCLEOTIDE SEQUENCE</scope>
    <source>
        <strain evidence="7">CHS0354</strain>
        <tissue evidence="7">Mantle</tissue>
    </source>
</reference>
<dbReference type="PANTHER" id="PTHR22923">
    <property type="entry name" value="CEREBELLIN-RELATED"/>
    <property type="match status" value="1"/>
</dbReference>
<dbReference type="InterPro" id="IPR001073">
    <property type="entry name" value="C1q_dom"/>
</dbReference>
<evidence type="ECO:0000313" key="7">
    <source>
        <dbReference type="EMBL" id="KAK3581028.1"/>
    </source>
</evidence>
<keyword evidence="3 5" id="KW-0732">Signal</keyword>
<evidence type="ECO:0000256" key="5">
    <source>
        <dbReference type="SAM" id="SignalP"/>
    </source>
</evidence>
<evidence type="ECO:0000256" key="2">
    <source>
        <dbReference type="ARBA" id="ARBA00022525"/>
    </source>
</evidence>
<reference evidence="7" key="2">
    <citation type="journal article" date="2021" name="Genome Biol. Evol.">
        <title>Developing a high-quality reference genome for a parasitic bivalve with doubly uniparental inheritance (Bivalvia: Unionida).</title>
        <authorList>
            <person name="Smith C.H."/>
        </authorList>
    </citation>
    <scope>NUCLEOTIDE SEQUENCE</scope>
    <source>
        <strain evidence="7">CHS0354</strain>
        <tissue evidence="7">Mantle</tissue>
    </source>
</reference>
<feature type="domain" description="C1q" evidence="6">
    <location>
        <begin position="188"/>
        <end position="321"/>
    </location>
</feature>
<dbReference type="InterPro" id="IPR050822">
    <property type="entry name" value="Cerebellin_Synaptic_Org"/>
</dbReference>
<dbReference type="Pfam" id="PF00386">
    <property type="entry name" value="C1q"/>
    <property type="match status" value="1"/>
</dbReference>
<evidence type="ECO:0000256" key="3">
    <source>
        <dbReference type="ARBA" id="ARBA00022729"/>
    </source>
</evidence>
<keyword evidence="2" id="KW-0964">Secreted</keyword>
<sequence>MMYVTSLLLLTFVTITVYSLESTRKHFHKQLWPTSDPGYIPNLNLEDRVARIEEVLSDGMQNLQSELDQQKAKTNILEALLEQQDTKLKDKDAKINELLKIVSMLRETDSIQVRKIKHLEEYVRKSGKCNSCINDRNTKMYPNAITDLVTERFNKSKQHVLNEHESRLVTPYILDAKREMNDKIKKQTPGGPIAFYATVSVPELHLGDHHTVVFDKIITNVGGAYHHNTGIFVAPLSGIYVFSVTAMASAGKKAYLEFIMDGVIINDLVPNHSAADIYVSVTRVFVLEVAQGSEIWVRTTSADDVHGNQHTCISGWLLNPM</sequence>
<dbReference type="PROSITE" id="PS50871">
    <property type="entry name" value="C1Q"/>
    <property type="match status" value="1"/>
</dbReference>
<name>A0AAE0RWU5_9BIVA</name>
<dbReference type="PANTHER" id="PTHR22923:SF116">
    <property type="entry name" value="C1Q DOMAIN-CONTAINING PROTEIN"/>
    <property type="match status" value="1"/>
</dbReference>
<evidence type="ECO:0000256" key="1">
    <source>
        <dbReference type="ARBA" id="ARBA00004613"/>
    </source>
</evidence>
<evidence type="ECO:0000256" key="4">
    <source>
        <dbReference type="SAM" id="Coils"/>
    </source>
</evidence>
<keyword evidence="8" id="KW-1185">Reference proteome</keyword>
<dbReference type="AlphaFoldDB" id="A0AAE0RWU5"/>
<comment type="caution">
    <text evidence="7">The sequence shown here is derived from an EMBL/GenBank/DDBJ whole genome shotgun (WGS) entry which is preliminary data.</text>
</comment>
<dbReference type="PRINTS" id="PR00007">
    <property type="entry name" value="COMPLEMNTC1Q"/>
</dbReference>
<feature type="signal peptide" evidence="5">
    <location>
        <begin position="1"/>
        <end position="19"/>
    </location>
</feature>
<keyword evidence="4" id="KW-0175">Coiled coil</keyword>
<feature type="chain" id="PRO_5042216459" description="C1q domain-containing protein" evidence="5">
    <location>
        <begin position="20"/>
        <end position="321"/>
    </location>
</feature>
<dbReference type="SUPFAM" id="SSF49842">
    <property type="entry name" value="TNF-like"/>
    <property type="match status" value="1"/>
</dbReference>
<dbReference type="Gene3D" id="2.60.120.40">
    <property type="match status" value="1"/>
</dbReference>
<protein>
    <recommendedName>
        <fullName evidence="6">C1q domain-containing protein</fullName>
    </recommendedName>
</protein>
<evidence type="ECO:0000259" key="6">
    <source>
        <dbReference type="PROSITE" id="PS50871"/>
    </source>
</evidence>
<dbReference type="EMBL" id="JAEAOA010000856">
    <property type="protein sequence ID" value="KAK3581028.1"/>
    <property type="molecule type" value="Genomic_DNA"/>
</dbReference>
<organism evidence="7 8">
    <name type="scientific">Potamilus streckersoni</name>
    <dbReference type="NCBI Taxonomy" id="2493646"/>
    <lineage>
        <taxon>Eukaryota</taxon>
        <taxon>Metazoa</taxon>
        <taxon>Spiralia</taxon>
        <taxon>Lophotrochozoa</taxon>
        <taxon>Mollusca</taxon>
        <taxon>Bivalvia</taxon>
        <taxon>Autobranchia</taxon>
        <taxon>Heteroconchia</taxon>
        <taxon>Palaeoheterodonta</taxon>
        <taxon>Unionida</taxon>
        <taxon>Unionoidea</taxon>
        <taxon>Unionidae</taxon>
        <taxon>Ambleminae</taxon>
        <taxon>Lampsilini</taxon>
        <taxon>Potamilus</taxon>
    </lineage>
</organism>
<proteinExistence type="predicted"/>
<reference evidence="7" key="1">
    <citation type="journal article" date="2021" name="Genome Biol. Evol.">
        <title>A High-Quality Reference Genome for a Parasitic Bivalve with Doubly Uniparental Inheritance (Bivalvia: Unionida).</title>
        <authorList>
            <person name="Smith C.H."/>
        </authorList>
    </citation>
    <scope>NUCLEOTIDE SEQUENCE</scope>
    <source>
        <strain evidence="7">CHS0354</strain>
    </source>
</reference>
<dbReference type="InterPro" id="IPR008983">
    <property type="entry name" value="Tumour_necrosis_fac-like_dom"/>
</dbReference>
<evidence type="ECO:0000313" key="8">
    <source>
        <dbReference type="Proteomes" id="UP001195483"/>
    </source>
</evidence>
<accession>A0AAE0RWU5</accession>
<dbReference type="SMART" id="SM00110">
    <property type="entry name" value="C1Q"/>
    <property type="match status" value="1"/>
</dbReference>
<gene>
    <name evidence="7" type="ORF">CHS0354_013924</name>
</gene>
<dbReference type="GO" id="GO:0005576">
    <property type="term" value="C:extracellular region"/>
    <property type="evidence" value="ECO:0007669"/>
    <property type="project" value="UniProtKB-SubCell"/>
</dbReference>
<dbReference type="Proteomes" id="UP001195483">
    <property type="component" value="Unassembled WGS sequence"/>
</dbReference>
<comment type="subcellular location">
    <subcellularLocation>
        <location evidence="1">Secreted</location>
    </subcellularLocation>
</comment>
<feature type="coiled-coil region" evidence="4">
    <location>
        <begin position="53"/>
        <end position="80"/>
    </location>
</feature>